<dbReference type="STRING" id="1080227.A8L45_12055"/>
<accession>A0A1C3EIJ6</accession>
<name>A0A1C3EIJ6_9GAMM</name>
<dbReference type="InterPro" id="IPR051016">
    <property type="entry name" value="Diverse_Substrate_AcTransf"/>
</dbReference>
<dbReference type="EMBL" id="LYBM01000020">
    <property type="protein sequence ID" value="ODA33054.1"/>
    <property type="molecule type" value="Genomic_DNA"/>
</dbReference>
<comment type="caution">
    <text evidence="4">The sequence shown here is derived from an EMBL/GenBank/DDBJ whole genome shotgun (WGS) entry which is preliminary data.</text>
</comment>
<dbReference type="OrthoDB" id="9799601at2"/>
<dbReference type="InterPro" id="IPR000182">
    <property type="entry name" value="GNAT_dom"/>
</dbReference>
<reference evidence="4 5" key="1">
    <citation type="submission" date="2016-05" db="EMBL/GenBank/DDBJ databases">
        <title>Genomic Taxonomy of the Vibrionaceae.</title>
        <authorList>
            <person name="Gomez-Gil B."/>
            <person name="Enciso-Ibarra J."/>
        </authorList>
    </citation>
    <scope>NUCLEOTIDE SEQUENCE [LARGE SCALE GENOMIC DNA]</scope>
    <source>
        <strain evidence="4 5">CAIM 1920</strain>
    </source>
</reference>
<dbReference type="CDD" id="cd04301">
    <property type="entry name" value="NAT_SF"/>
    <property type="match status" value="1"/>
</dbReference>
<gene>
    <name evidence="4" type="ORF">A8L45_12055</name>
</gene>
<proteinExistence type="predicted"/>
<dbReference type="SUPFAM" id="SSF55729">
    <property type="entry name" value="Acyl-CoA N-acyltransferases (Nat)"/>
    <property type="match status" value="1"/>
</dbReference>
<organism evidence="4 5">
    <name type="scientific">Veronia pacifica</name>
    <dbReference type="NCBI Taxonomy" id="1080227"/>
    <lineage>
        <taxon>Bacteria</taxon>
        <taxon>Pseudomonadati</taxon>
        <taxon>Pseudomonadota</taxon>
        <taxon>Gammaproteobacteria</taxon>
        <taxon>Vibrionales</taxon>
        <taxon>Vibrionaceae</taxon>
        <taxon>Veronia</taxon>
    </lineage>
</organism>
<evidence type="ECO:0000313" key="4">
    <source>
        <dbReference type="EMBL" id="ODA33054.1"/>
    </source>
</evidence>
<feature type="domain" description="N-acetyltransferase" evidence="3">
    <location>
        <begin position="1"/>
        <end position="150"/>
    </location>
</feature>
<dbReference type="GO" id="GO:0008080">
    <property type="term" value="F:N-acetyltransferase activity"/>
    <property type="evidence" value="ECO:0007669"/>
    <property type="project" value="TreeGrafter"/>
</dbReference>
<dbReference type="PROSITE" id="PS51186">
    <property type="entry name" value="GNAT"/>
    <property type="match status" value="1"/>
</dbReference>
<keyword evidence="2" id="KW-0012">Acyltransferase</keyword>
<dbReference type="Gene3D" id="3.40.630.30">
    <property type="match status" value="1"/>
</dbReference>
<protein>
    <recommendedName>
        <fullName evidence="3">N-acetyltransferase domain-containing protein</fullName>
    </recommendedName>
</protein>
<dbReference type="PANTHER" id="PTHR10545">
    <property type="entry name" value="DIAMINE N-ACETYLTRANSFERASE"/>
    <property type="match status" value="1"/>
</dbReference>
<dbReference type="AlphaFoldDB" id="A0A1C3EIJ6"/>
<dbReference type="InterPro" id="IPR016181">
    <property type="entry name" value="Acyl_CoA_acyltransferase"/>
</dbReference>
<evidence type="ECO:0000313" key="5">
    <source>
        <dbReference type="Proteomes" id="UP000094936"/>
    </source>
</evidence>
<keyword evidence="1" id="KW-0808">Transferase</keyword>
<evidence type="ECO:0000256" key="2">
    <source>
        <dbReference type="ARBA" id="ARBA00023315"/>
    </source>
</evidence>
<evidence type="ECO:0000256" key="1">
    <source>
        <dbReference type="ARBA" id="ARBA00022679"/>
    </source>
</evidence>
<dbReference type="PANTHER" id="PTHR10545:SF29">
    <property type="entry name" value="GH14572P-RELATED"/>
    <property type="match status" value="1"/>
</dbReference>
<keyword evidence="5" id="KW-1185">Reference proteome</keyword>
<sequence>MQIRKAIPSDADIILELIKAKANFDWEMKRSMGELTTSLEKIKNTLFNESPFAHVFLVEEKNKVVGFALYHFQYSSFKGQPSVWLDDLFISGNQRSKGAGAALMQTIKEEACSKDASHIGWFANANNHRAQKFYDALGAEVDEARDNSLR</sequence>
<evidence type="ECO:0000259" key="3">
    <source>
        <dbReference type="PROSITE" id="PS51186"/>
    </source>
</evidence>
<dbReference type="Proteomes" id="UP000094936">
    <property type="component" value="Unassembled WGS sequence"/>
</dbReference>
<dbReference type="Pfam" id="PF00583">
    <property type="entry name" value="Acetyltransf_1"/>
    <property type="match status" value="1"/>
</dbReference>